<sequence>MALENEIKATGNALHSLTGSERGVFMFLMLVSLGCIVFLIIYFLQSIN</sequence>
<evidence type="ECO:0000256" key="1">
    <source>
        <dbReference type="SAM" id="Phobius"/>
    </source>
</evidence>
<keyword evidence="1" id="KW-0472">Membrane</keyword>
<proteinExistence type="predicted"/>
<evidence type="ECO:0000313" key="2">
    <source>
        <dbReference type="EMBL" id="DAE27512.1"/>
    </source>
</evidence>
<keyword evidence="1" id="KW-0812">Transmembrane</keyword>
<protein>
    <submittedName>
        <fullName evidence="2">Uncharacterized protein</fullName>
    </submittedName>
</protein>
<organism evidence="2">
    <name type="scientific">virus sp. ct1Uu26</name>
    <dbReference type="NCBI Taxonomy" id="2826789"/>
    <lineage>
        <taxon>Viruses</taxon>
    </lineage>
</organism>
<keyword evidence="1" id="KW-1133">Transmembrane helix</keyword>
<name>A0A8S5R7Z3_9VIRU</name>
<feature type="transmembrane region" description="Helical" evidence="1">
    <location>
        <begin position="24"/>
        <end position="44"/>
    </location>
</feature>
<accession>A0A8S5R7Z3</accession>
<dbReference type="EMBL" id="BK015840">
    <property type="protein sequence ID" value="DAE27512.1"/>
    <property type="molecule type" value="Genomic_DNA"/>
</dbReference>
<reference evidence="2" key="1">
    <citation type="journal article" date="2021" name="Proc. Natl. Acad. Sci. U.S.A.">
        <title>A Catalog of Tens of Thousands of Viruses from Human Metagenomes Reveals Hidden Associations with Chronic Diseases.</title>
        <authorList>
            <person name="Tisza M.J."/>
            <person name="Buck C.B."/>
        </authorList>
    </citation>
    <scope>NUCLEOTIDE SEQUENCE</scope>
    <source>
        <strain evidence="2">Ct1Uu26</strain>
    </source>
</reference>